<dbReference type="EC" id="2.5.1.17" evidence="3 14"/>
<sequence>MKIYTKRGDQGNTNLIGGRTVKKNDLRVHAYGEVDELNSEVGLLVALMKEEKELESLVSPLQTIQHHLFDIGSLLADRNNKLELSFPDSYIQDLETVIDILNDKLPPIDYFVLPGGAKAAAQAHVSRTVTRRVERQLVELSTKEEINKSALVYINRLSDYFFVLARFINLTLNHDEVYYTNTGKVFHN</sequence>
<keyword evidence="17" id="KW-1185">Reference proteome</keyword>
<evidence type="ECO:0000256" key="8">
    <source>
        <dbReference type="ARBA" id="ARBA00022840"/>
    </source>
</evidence>
<evidence type="ECO:0000256" key="12">
    <source>
        <dbReference type="ARBA" id="ARBA00048555"/>
    </source>
</evidence>
<dbReference type="NCBIfam" id="TIGR00636">
    <property type="entry name" value="PduO_Nterm"/>
    <property type="match status" value="1"/>
</dbReference>
<evidence type="ECO:0000256" key="3">
    <source>
        <dbReference type="ARBA" id="ARBA00012454"/>
    </source>
</evidence>
<evidence type="ECO:0000256" key="10">
    <source>
        <dbReference type="ARBA" id="ARBA00033334"/>
    </source>
</evidence>
<comment type="similarity">
    <text evidence="2 14">Belongs to the Cob(I)alamin adenosyltransferase family.</text>
</comment>
<evidence type="ECO:0000256" key="9">
    <source>
        <dbReference type="ARBA" id="ARBA00031529"/>
    </source>
</evidence>
<evidence type="ECO:0000256" key="13">
    <source>
        <dbReference type="ARBA" id="ARBA00048692"/>
    </source>
</evidence>
<dbReference type="RefSeq" id="WP_343754235.1">
    <property type="nucleotide sequence ID" value="NZ_BAAACW010000046.1"/>
</dbReference>
<dbReference type="InterPro" id="IPR029499">
    <property type="entry name" value="PduO-typ"/>
</dbReference>
<keyword evidence="7 14" id="KW-0547">Nucleotide-binding</keyword>
<dbReference type="PANTHER" id="PTHR12213:SF0">
    <property type="entry name" value="CORRINOID ADENOSYLTRANSFERASE MMAB"/>
    <property type="match status" value="1"/>
</dbReference>
<proteinExistence type="inferred from homology"/>
<comment type="catalytic activity">
    <reaction evidence="13 14">
        <text>2 cob(II)alamin + reduced [electron-transfer flavoprotein] + 2 ATP = 2 adenosylcob(III)alamin + 2 triphosphate + oxidized [electron-transfer flavoprotein] + 3 H(+)</text>
        <dbReference type="Rhea" id="RHEA:28671"/>
        <dbReference type="Rhea" id="RHEA-COMP:10685"/>
        <dbReference type="Rhea" id="RHEA-COMP:10686"/>
        <dbReference type="ChEBI" id="CHEBI:15378"/>
        <dbReference type="ChEBI" id="CHEBI:16304"/>
        <dbReference type="ChEBI" id="CHEBI:18036"/>
        <dbReference type="ChEBI" id="CHEBI:18408"/>
        <dbReference type="ChEBI" id="CHEBI:30616"/>
        <dbReference type="ChEBI" id="CHEBI:57692"/>
        <dbReference type="ChEBI" id="CHEBI:58307"/>
        <dbReference type="EC" id="2.5.1.17"/>
    </reaction>
</comment>
<evidence type="ECO:0000256" key="4">
    <source>
        <dbReference type="ARBA" id="ARBA00020963"/>
    </source>
</evidence>
<comment type="pathway">
    <text evidence="1 14">Cofactor biosynthesis; adenosylcobalamin biosynthesis; adenosylcobalamin from cob(II)yrinate a,c-diamide: step 2/7.</text>
</comment>
<keyword evidence="5 14" id="KW-0169">Cobalamin biosynthesis</keyword>
<dbReference type="InterPro" id="IPR016030">
    <property type="entry name" value="CblAdoTrfase-like"/>
</dbReference>
<dbReference type="EMBL" id="BAAACW010000046">
    <property type="protein sequence ID" value="GAA0357450.1"/>
    <property type="molecule type" value="Genomic_DNA"/>
</dbReference>
<dbReference type="Pfam" id="PF01923">
    <property type="entry name" value="Cob_adeno_trans"/>
    <property type="match status" value="1"/>
</dbReference>
<evidence type="ECO:0000313" key="16">
    <source>
        <dbReference type="EMBL" id="GAA0357450.1"/>
    </source>
</evidence>
<evidence type="ECO:0000256" key="5">
    <source>
        <dbReference type="ARBA" id="ARBA00022573"/>
    </source>
</evidence>
<evidence type="ECO:0000259" key="15">
    <source>
        <dbReference type="Pfam" id="PF01923"/>
    </source>
</evidence>
<evidence type="ECO:0000256" key="2">
    <source>
        <dbReference type="ARBA" id="ARBA00007487"/>
    </source>
</evidence>
<evidence type="ECO:0000256" key="11">
    <source>
        <dbReference type="ARBA" id="ARBA00033354"/>
    </source>
</evidence>
<dbReference type="PANTHER" id="PTHR12213">
    <property type="entry name" value="CORRINOID ADENOSYLTRANSFERASE"/>
    <property type="match status" value="1"/>
</dbReference>
<accession>A0ABN0X7Y7</accession>
<evidence type="ECO:0000256" key="1">
    <source>
        <dbReference type="ARBA" id="ARBA00005121"/>
    </source>
</evidence>
<evidence type="ECO:0000256" key="6">
    <source>
        <dbReference type="ARBA" id="ARBA00022679"/>
    </source>
</evidence>
<evidence type="ECO:0000256" key="14">
    <source>
        <dbReference type="RuleBase" id="RU366026"/>
    </source>
</evidence>
<keyword evidence="6 14" id="KW-0808">Transferase</keyword>
<reference evidence="16 17" key="1">
    <citation type="journal article" date="2019" name="Int. J. Syst. Evol. Microbiol.">
        <title>The Global Catalogue of Microorganisms (GCM) 10K type strain sequencing project: providing services to taxonomists for standard genome sequencing and annotation.</title>
        <authorList>
            <consortium name="The Broad Institute Genomics Platform"/>
            <consortium name="The Broad Institute Genome Sequencing Center for Infectious Disease"/>
            <person name="Wu L."/>
            <person name="Ma J."/>
        </authorList>
    </citation>
    <scope>NUCLEOTIDE SEQUENCE [LARGE SCALE GENOMIC DNA]</scope>
    <source>
        <strain evidence="16 17">JCM 12662</strain>
    </source>
</reference>
<organism evidence="16 17">
    <name type="scientific">Alkalibacterium iburiense</name>
    <dbReference type="NCBI Taxonomy" id="290589"/>
    <lineage>
        <taxon>Bacteria</taxon>
        <taxon>Bacillati</taxon>
        <taxon>Bacillota</taxon>
        <taxon>Bacilli</taxon>
        <taxon>Lactobacillales</taxon>
        <taxon>Carnobacteriaceae</taxon>
        <taxon>Alkalibacterium</taxon>
    </lineage>
</organism>
<keyword evidence="8 14" id="KW-0067">ATP-binding</keyword>
<name>A0ABN0X7Y7_9LACT</name>
<evidence type="ECO:0000256" key="7">
    <source>
        <dbReference type="ARBA" id="ARBA00022741"/>
    </source>
</evidence>
<feature type="domain" description="Cobalamin adenosyltransferase-like" evidence="15">
    <location>
        <begin position="3"/>
        <end position="167"/>
    </location>
</feature>
<dbReference type="SUPFAM" id="SSF89028">
    <property type="entry name" value="Cobalamin adenosyltransferase-like"/>
    <property type="match status" value="1"/>
</dbReference>
<comment type="caution">
    <text evidence="16">The sequence shown here is derived from an EMBL/GenBank/DDBJ whole genome shotgun (WGS) entry which is preliminary data.</text>
</comment>
<protein>
    <recommendedName>
        <fullName evidence="4 14">Corrinoid adenosyltransferase</fullName>
        <ecNumber evidence="3 14">2.5.1.17</ecNumber>
    </recommendedName>
    <alternativeName>
        <fullName evidence="9 14">Cob(II)alamin adenosyltransferase</fullName>
    </alternativeName>
    <alternativeName>
        <fullName evidence="11 14">Cob(II)yrinic acid a,c-diamide adenosyltransferase</fullName>
    </alternativeName>
    <alternativeName>
        <fullName evidence="10 14">Cobinamide/cobalamin adenosyltransferase</fullName>
    </alternativeName>
</protein>
<evidence type="ECO:0000313" key="17">
    <source>
        <dbReference type="Proteomes" id="UP001501166"/>
    </source>
</evidence>
<dbReference type="Gene3D" id="1.20.1200.10">
    <property type="entry name" value="Cobalamin adenosyltransferase-like"/>
    <property type="match status" value="1"/>
</dbReference>
<comment type="catalytic activity">
    <reaction evidence="12 14">
        <text>2 cob(II)yrinate a,c diamide + reduced [electron-transfer flavoprotein] + 2 ATP = 2 adenosylcob(III)yrinate a,c-diamide + 2 triphosphate + oxidized [electron-transfer flavoprotein] + 3 H(+)</text>
        <dbReference type="Rhea" id="RHEA:11528"/>
        <dbReference type="Rhea" id="RHEA-COMP:10685"/>
        <dbReference type="Rhea" id="RHEA-COMP:10686"/>
        <dbReference type="ChEBI" id="CHEBI:15378"/>
        <dbReference type="ChEBI" id="CHEBI:18036"/>
        <dbReference type="ChEBI" id="CHEBI:30616"/>
        <dbReference type="ChEBI" id="CHEBI:57692"/>
        <dbReference type="ChEBI" id="CHEBI:58307"/>
        <dbReference type="ChEBI" id="CHEBI:58503"/>
        <dbReference type="ChEBI" id="CHEBI:58537"/>
        <dbReference type="EC" id="2.5.1.17"/>
    </reaction>
</comment>
<dbReference type="InterPro" id="IPR036451">
    <property type="entry name" value="CblAdoTrfase-like_sf"/>
</dbReference>
<gene>
    <name evidence="16" type="ORF">GCM10008932_07910</name>
</gene>
<dbReference type="Proteomes" id="UP001501166">
    <property type="component" value="Unassembled WGS sequence"/>
</dbReference>